<dbReference type="Proteomes" id="UP001164726">
    <property type="component" value="Chromosome"/>
</dbReference>
<evidence type="ECO:0000256" key="2">
    <source>
        <dbReference type="ARBA" id="ARBA00023172"/>
    </source>
</evidence>
<accession>A0A9E8LYF8</accession>
<keyword evidence="1" id="KW-0238">DNA-binding</keyword>
<feature type="coiled-coil region" evidence="3">
    <location>
        <begin position="169"/>
        <end position="240"/>
    </location>
</feature>
<proteinExistence type="predicted"/>
<evidence type="ECO:0000256" key="3">
    <source>
        <dbReference type="SAM" id="Coils"/>
    </source>
</evidence>
<evidence type="ECO:0000259" key="5">
    <source>
        <dbReference type="Pfam" id="PF13408"/>
    </source>
</evidence>
<dbReference type="Pfam" id="PF07508">
    <property type="entry name" value="Recombinase"/>
    <property type="match status" value="1"/>
</dbReference>
<dbReference type="InterPro" id="IPR025827">
    <property type="entry name" value="Zn_ribbon_recom_dom"/>
</dbReference>
<protein>
    <submittedName>
        <fullName evidence="6">Recombinase family protein</fullName>
    </submittedName>
</protein>
<dbReference type="InterPro" id="IPR011109">
    <property type="entry name" value="DNA_bind_recombinase_dom"/>
</dbReference>
<evidence type="ECO:0000313" key="7">
    <source>
        <dbReference type="Proteomes" id="UP001164726"/>
    </source>
</evidence>
<dbReference type="Pfam" id="PF13408">
    <property type="entry name" value="Zn_ribbon_recom"/>
    <property type="match status" value="1"/>
</dbReference>
<evidence type="ECO:0000259" key="4">
    <source>
        <dbReference type="Pfam" id="PF07508"/>
    </source>
</evidence>
<keyword evidence="3" id="KW-0175">Coiled coil</keyword>
<keyword evidence="7" id="KW-1185">Reference proteome</keyword>
<dbReference type="RefSeq" id="WP_275419996.1">
    <property type="nucleotide sequence ID" value="NZ_CP106877.1"/>
</dbReference>
<organism evidence="6 7">
    <name type="scientific">Fervidibacillus halotolerans</name>
    <dbReference type="NCBI Taxonomy" id="2980027"/>
    <lineage>
        <taxon>Bacteria</taxon>
        <taxon>Bacillati</taxon>
        <taxon>Bacillota</taxon>
        <taxon>Bacilli</taxon>
        <taxon>Bacillales</taxon>
        <taxon>Bacillaceae</taxon>
        <taxon>Fervidibacillus</taxon>
    </lineage>
</organism>
<name>A0A9E8LYF8_9BACI</name>
<dbReference type="InterPro" id="IPR038109">
    <property type="entry name" value="DNA_bind_recomb_sf"/>
</dbReference>
<dbReference type="KEGG" id="fhl:OE105_09770"/>
<dbReference type="Gene3D" id="3.90.1750.20">
    <property type="entry name" value="Putative Large Serine Recombinase, Chain B, Domain 2"/>
    <property type="match status" value="1"/>
</dbReference>
<feature type="domain" description="Recombinase zinc beta ribbon" evidence="5">
    <location>
        <begin position="90"/>
        <end position="149"/>
    </location>
</feature>
<dbReference type="GO" id="GO:0000150">
    <property type="term" value="F:DNA strand exchange activity"/>
    <property type="evidence" value="ECO:0007669"/>
    <property type="project" value="InterPro"/>
</dbReference>
<dbReference type="EMBL" id="CP106877">
    <property type="protein sequence ID" value="WAA11871.1"/>
    <property type="molecule type" value="Genomic_DNA"/>
</dbReference>
<keyword evidence="2" id="KW-0233">DNA recombination</keyword>
<evidence type="ECO:0000313" key="6">
    <source>
        <dbReference type="EMBL" id="WAA11871.1"/>
    </source>
</evidence>
<dbReference type="PANTHER" id="PTHR30461">
    <property type="entry name" value="DNA-INVERTASE FROM LAMBDOID PROPHAGE"/>
    <property type="match status" value="1"/>
</dbReference>
<gene>
    <name evidence="6" type="ORF">OE105_09770</name>
</gene>
<evidence type="ECO:0000256" key="1">
    <source>
        <dbReference type="ARBA" id="ARBA00023125"/>
    </source>
</evidence>
<dbReference type="AlphaFoldDB" id="A0A9E8LYF8"/>
<dbReference type="InterPro" id="IPR050639">
    <property type="entry name" value="SSR_resolvase"/>
</dbReference>
<sequence>MNKYGVKAKKGAIWSDFSVRFILRNPIYSGKNRWNWRSPVKRKAYTGAEIIKEIDQEGFEPIISEELFRETEKRMKERSYMAFRSDNYYPFSGVAKCAKCGHSYTGPFKKRRSRTIYRFYKCAGRCKFGICDSQVVVEESIENALLGMLELAKTELEFEDKNYYPTVDKNEIEKQLEKIKEKKERTKDLYIDGDLTKDQYKKRLEIFQEEEKELLSLLNKVDEDANIEEIKEILQNIKNEWHNMSYESKNTPSIPFFKV</sequence>
<dbReference type="PANTHER" id="PTHR30461:SF2">
    <property type="entry name" value="SERINE RECOMBINASE PINE-RELATED"/>
    <property type="match status" value="1"/>
</dbReference>
<dbReference type="GO" id="GO:0003677">
    <property type="term" value="F:DNA binding"/>
    <property type="evidence" value="ECO:0007669"/>
    <property type="project" value="UniProtKB-KW"/>
</dbReference>
<feature type="domain" description="Recombinase" evidence="4">
    <location>
        <begin position="1"/>
        <end position="78"/>
    </location>
</feature>
<reference evidence="6" key="1">
    <citation type="submission" date="2022-09" db="EMBL/GenBank/DDBJ databases">
        <title>Complete Genomes of Fervidibacillus albus and Fervidibacillus halotolerans isolated from tidal flat sediments.</title>
        <authorList>
            <person name="Kwon K.K."/>
            <person name="Yang S.-H."/>
            <person name="Park M.J."/>
            <person name="Oh H.-M."/>
        </authorList>
    </citation>
    <scope>NUCLEOTIDE SEQUENCE</scope>
    <source>
        <strain evidence="6">MEBiC13594</strain>
    </source>
</reference>